<dbReference type="Gene3D" id="2.60.120.260">
    <property type="entry name" value="Galactose-binding domain-like"/>
    <property type="match status" value="2"/>
</dbReference>
<dbReference type="Proteomes" id="UP000611215">
    <property type="component" value="Unassembled WGS sequence"/>
</dbReference>
<dbReference type="InterPro" id="IPR036116">
    <property type="entry name" value="FN3_sf"/>
</dbReference>
<dbReference type="Gene3D" id="2.60.40.10">
    <property type="entry name" value="Immunoglobulins"/>
    <property type="match status" value="4"/>
</dbReference>
<dbReference type="CDD" id="cd00063">
    <property type="entry name" value="FN3"/>
    <property type="match status" value="3"/>
</dbReference>
<dbReference type="PROSITE" id="PS50853">
    <property type="entry name" value="FN3"/>
    <property type="match status" value="4"/>
</dbReference>
<dbReference type="SUPFAM" id="SSF49265">
    <property type="entry name" value="Fibronectin type III"/>
    <property type="match status" value="2"/>
</dbReference>
<gene>
    <name evidence="3" type="ORF">ITJ86_04845</name>
</gene>
<feature type="domain" description="Fibronectin type-III" evidence="2">
    <location>
        <begin position="946"/>
        <end position="1038"/>
    </location>
</feature>
<dbReference type="Pfam" id="PF20009">
    <property type="entry name" value="GEVED"/>
    <property type="match status" value="2"/>
</dbReference>
<reference evidence="3 4" key="1">
    <citation type="submission" date="2020-11" db="EMBL/GenBank/DDBJ databases">
        <title>Winogradskyella marina sp. nov., isolated from marine sediment.</title>
        <authorList>
            <person name="Bo J."/>
            <person name="Wang S."/>
            <person name="Song X."/>
            <person name="Du Z."/>
        </authorList>
    </citation>
    <scope>NUCLEOTIDE SEQUENCE [LARGE SCALE GENOMIC DNA]</scope>
    <source>
        <strain evidence="3 4">F6397</strain>
    </source>
</reference>
<dbReference type="RefSeq" id="WP_195870476.1">
    <property type="nucleotide sequence ID" value="NZ_JADOET010000002.1"/>
</dbReference>
<keyword evidence="1" id="KW-0732">Signal</keyword>
<dbReference type="Pfam" id="PF00041">
    <property type="entry name" value="fn3"/>
    <property type="match status" value="3"/>
</dbReference>
<dbReference type="SMART" id="SM00060">
    <property type="entry name" value="FN3"/>
    <property type="match status" value="4"/>
</dbReference>
<dbReference type="InterPro" id="IPR045474">
    <property type="entry name" value="GEVED"/>
</dbReference>
<feature type="domain" description="Fibronectin type-III" evidence="2">
    <location>
        <begin position="671"/>
        <end position="759"/>
    </location>
</feature>
<dbReference type="InterPro" id="IPR003961">
    <property type="entry name" value="FN3_dom"/>
</dbReference>
<keyword evidence="4" id="KW-1185">Reference proteome</keyword>
<evidence type="ECO:0000256" key="1">
    <source>
        <dbReference type="SAM" id="SignalP"/>
    </source>
</evidence>
<accession>A0ABS0EFH6</accession>
<dbReference type="InterPro" id="IPR056600">
    <property type="entry name" value="GBD_T9SS_assoc"/>
</dbReference>
<dbReference type="Pfam" id="PF23759">
    <property type="entry name" value="GBD_T9SS_assoc"/>
    <property type="match status" value="1"/>
</dbReference>
<feature type="domain" description="Fibronectin type-III" evidence="2">
    <location>
        <begin position="401"/>
        <end position="489"/>
    </location>
</feature>
<dbReference type="InterPro" id="IPR013783">
    <property type="entry name" value="Ig-like_fold"/>
</dbReference>
<dbReference type="SUPFAM" id="SSF50939">
    <property type="entry name" value="Sialidases"/>
    <property type="match status" value="1"/>
</dbReference>
<feature type="chain" id="PRO_5047329004" evidence="1">
    <location>
        <begin position="20"/>
        <end position="2031"/>
    </location>
</feature>
<evidence type="ECO:0000259" key="2">
    <source>
        <dbReference type="PROSITE" id="PS50853"/>
    </source>
</evidence>
<dbReference type="InterPro" id="IPR036278">
    <property type="entry name" value="Sialidase_sf"/>
</dbReference>
<sequence>MKKITLFLIMLGFCISASAQYEFPAIQGPTSVVSGENIPINVNDIANTAGVPASSSGSYLSFIVSADWTEGDGFPYNNEAQLTVSTSAGDVFLEEPSTGGGFNSNDTTLTFEGELPAGYDPTTDGFLEITPNQEYDGSDADWSNIVVTLFESPTCITPSSMMTTTLTTTEVDLEWTAGFSETNWNVEYNSGSDFTPGNGEEEASAVVAGTAETSLAGLTPNTEYYVYYQADCGTDDGLSEWAGPFTFYTGLCESIPSSTDGDGIGQVILGTETFTSGGDEITYEDFTSPTVDLAAQVTSNLQITFTTGPTYNTNVWIDFNNDLVYDNETEIVFQGTSEAANPTVFNASFLMPDVPLGVYNMRIGTADLAQTATSPDPCYSGAWGVTMDFTINVTAAPNCIPPNALTTNGIGADSAELSWTQVGAVSQWNIEVVPSGTEPTGTPTESDVTNPYTVSGLDALTSYDYYVQANCGSELSAWSGPFTFTTLCDVIIPDYLEDFTDLTDTVPPECWDEADNGDLTTGPTDLGLSSWTVDGFLNDGTTGAYKINVFGTFLNDWLLTPQFDLTGDPFQVEFDFGITQWGNDNPGTLGSDDLVEFLISNDNGATWTSLLSYDSSSVLPANGAHPVVNLSAYSGDIVQFAFYATGGTTSGGDNDVFVDNFQVRAVPNCPEPNDLAVTNITSEGAQLSWTEAGTSTIWNVEIVESGETPTGTPTDTNVSNPYIATGLDPVASYDFYVQSDCGGESSVFTGPISFTTLCDVFTPDYIENFANVTATVPPECWDEADNGDLTTGPTDLGLSSWTVDGFLNDGSTGAYKINIYAPFFGDPFNDWILTPQFDLTGGPFQVEFDFGITTWGSTTAGTLGSDDVVEFLISTDNGTTWSSLITYDNTSATAPNGDHPVIDLTAYSGQIVQFAFYATSGTVDDSADNDIFVDNFRVRGIPTCPEPTDLTATNLSLTSTELSWTESGTATTWNIQYGEAGFTLGDGIDLTDIDTNPYILSGLTADTSYEFYVQAICSSGDESSFNGPFQFFTGYCESIPSSNDGNGVNNVTVGFTDFPSPGDINYENNTSPVVNVFQGLNTNVLIEFGHTITYNTAIWIDFNDDLVFDDTELVFQGESAGGNFADGFHMFDTSFLMPLTAPIGEHRMRIVGTDFADPEPCYNGSWGITMDFTVNVQELMCTLPEASFATSPDCENDQFFIDVDITSLGDADTIQISNDFNSETEQVSEVGTYQAGPFAFGTAVKVFVTNEQDNNCVVSSSTFEVLACPPSNDECEGAITAVVNEFGGCDEVTSGTILAATPSNVPDSSCTGTPNDDVWFEFTALSDVQLISILNVTGGANIDHAVYEGACGSLTELYCSDNEASITPSLTVGSTYYVRVFSGGSQLETATFDLCIRPAPTNTVCENAENFCSDGGALEAASVFGIPSEGPIACLTSAQNPTWNTIQIGNPGEIEITISQVDDDGDGLDVDYALWGPFESVEESCNNLDLGCPDPSDCPGIPYAPEFYPYGNIADCSWSAASVETLTIDNALEGEVYILLVSNFGNQPGTITIEQTNGGSPDDGSIEAEISAEIVSDEVLIDPDNDPTEIDEVSVCGFDSVTITTSSPFADEYEWYEDGFLIPNENSSSLTVTPEGFGLGATNYQVLATDNQCGSSALSQIVIVNLYEDPEPLEPQTLTACDGPEADGTETFDLDAFTASLGLEGFKVTYHLNEADASQAINPVASQYDSSGETLIIRIEDENAAEDPEYLGCREISEVELIVNPRPEINQPEDLIVCDDLDGVVDGETEFDLVSINSEVTNDEGMIISYYTSLDNAEAASGALSSPYTSSGETIYVRAEDPDTGCYQTTSFALEVNIVPLAEFDDQYNYIVCPSATVPITIGITPSNFTESDVSISWSLDGDPIDGSGTTLSTVLFAGEYTATITFNESGCSSAPISIDVEEAESCIFPEGISPGVSPGQNDTFDLKSFDVTKLEIFNRYGTLVYSKNNYTDEWVGQSNDGEELPVGTYFYTVEYEGGTKTKSAWVYINR</sequence>
<comment type="caution">
    <text evidence="3">The sequence shown here is derived from an EMBL/GenBank/DDBJ whole genome shotgun (WGS) entry which is preliminary data.</text>
</comment>
<protein>
    <submittedName>
        <fullName evidence="3">Fibronectin type III domain-containing protein</fullName>
    </submittedName>
</protein>
<organism evidence="3 4">
    <name type="scientific">Winogradskyella marina</name>
    <dbReference type="NCBI Taxonomy" id="2785530"/>
    <lineage>
        <taxon>Bacteria</taxon>
        <taxon>Pseudomonadati</taxon>
        <taxon>Bacteroidota</taxon>
        <taxon>Flavobacteriia</taxon>
        <taxon>Flavobacteriales</taxon>
        <taxon>Flavobacteriaceae</taxon>
        <taxon>Winogradskyella</taxon>
    </lineage>
</organism>
<dbReference type="Pfam" id="PF13585">
    <property type="entry name" value="CHU_C"/>
    <property type="match status" value="1"/>
</dbReference>
<feature type="signal peptide" evidence="1">
    <location>
        <begin position="1"/>
        <end position="19"/>
    </location>
</feature>
<evidence type="ECO:0000313" key="3">
    <source>
        <dbReference type="EMBL" id="MBF8149210.1"/>
    </source>
</evidence>
<name>A0ABS0EFH6_9FLAO</name>
<evidence type="ECO:0000313" key="4">
    <source>
        <dbReference type="Proteomes" id="UP000611215"/>
    </source>
</evidence>
<proteinExistence type="predicted"/>
<dbReference type="EMBL" id="JADOET010000002">
    <property type="protein sequence ID" value="MBF8149210.1"/>
    <property type="molecule type" value="Genomic_DNA"/>
</dbReference>
<feature type="domain" description="Fibronectin type-III" evidence="2">
    <location>
        <begin position="157"/>
        <end position="252"/>
    </location>
</feature>